<dbReference type="Proteomes" id="UP000502611">
    <property type="component" value="Chromosome"/>
</dbReference>
<dbReference type="SUPFAM" id="SSF158997">
    <property type="entry name" value="Trm112p-like"/>
    <property type="match status" value="1"/>
</dbReference>
<gene>
    <name evidence="2" type="ORF">HH800_15335</name>
</gene>
<protein>
    <recommendedName>
        <fullName evidence="1">UPF0434 protein HH800_15335</fullName>
    </recommendedName>
</protein>
<evidence type="ECO:0000313" key="3">
    <source>
        <dbReference type="Proteomes" id="UP000502611"/>
    </source>
</evidence>
<dbReference type="InterPro" id="IPR005651">
    <property type="entry name" value="Trm112-like"/>
</dbReference>
<reference evidence="2 3" key="1">
    <citation type="submission" date="2020-04" db="EMBL/GenBank/DDBJ databases">
        <title>The Whole Genome Analysis of High salt-tolerant Sphingobium yanoikuyae YC-XJ2 with Aryl organophosphorus flame retardants (aryl-OPFRs)-degrading capacity and characteristics of Related phosphotriesterase.</title>
        <authorList>
            <person name="Li X."/>
        </authorList>
    </citation>
    <scope>NUCLEOTIDE SEQUENCE [LARGE SCALE GENOMIC DNA]</scope>
    <source>
        <strain evidence="2 3">YC-XJ2</strain>
    </source>
</reference>
<dbReference type="AlphaFoldDB" id="A0A6M4GA30"/>
<organism evidence="2 3">
    <name type="scientific">Sphingobium yanoikuyae</name>
    <name type="common">Sphingomonas yanoikuyae</name>
    <dbReference type="NCBI Taxonomy" id="13690"/>
    <lineage>
        <taxon>Bacteria</taxon>
        <taxon>Pseudomonadati</taxon>
        <taxon>Pseudomonadota</taxon>
        <taxon>Alphaproteobacteria</taxon>
        <taxon>Sphingomonadales</taxon>
        <taxon>Sphingomonadaceae</taxon>
        <taxon>Sphingobium</taxon>
    </lineage>
</organism>
<dbReference type="Gene3D" id="2.20.25.10">
    <property type="match status" value="1"/>
</dbReference>
<name>A0A6M4GA30_SPHYA</name>
<comment type="similarity">
    <text evidence="1">Belongs to the UPF0434 family.</text>
</comment>
<dbReference type="PANTHER" id="PTHR33505">
    <property type="entry name" value="ZGC:162634"/>
    <property type="match status" value="1"/>
</dbReference>
<dbReference type="HAMAP" id="MF_01187">
    <property type="entry name" value="UPF0434"/>
    <property type="match status" value="1"/>
</dbReference>
<evidence type="ECO:0000256" key="1">
    <source>
        <dbReference type="HAMAP-Rule" id="MF_01187"/>
    </source>
</evidence>
<proteinExistence type="inferred from homology"/>
<evidence type="ECO:0000313" key="2">
    <source>
        <dbReference type="EMBL" id="QJR03424.1"/>
    </source>
</evidence>
<accession>A0A6M4GA30</accession>
<dbReference type="Pfam" id="PF03966">
    <property type="entry name" value="Trm112p"/>
    <property type="match status" value="1"/>
</dbReference>
<sequence>MSEIMSEEIASIDPWLLAKLVCPVTRTPLRWDGARQALVSDAAGLAYPVRDGVPVLVVREAIALS</sequence>
<dbReference type="PANTHER" id="PTHR33505:SF4">
    <property type="entry name" value="PROTEIN PREY, MITOCHONDRIAL"/>
    <property type="match status" value="1"/>
</dbReference>
<dbReference type="EMBL" id="CP053021">
    <property type="protein sequence ID" value="QJR03424.1"/>
    <property type="molecule type" value="Genomic_DNA"/>
</dbReference>